<feature type="domain" description="Inosine/uridine-preferring nucleoside hydrolase" evidence="2">
    <location>
        <begin position="5"/>
        <end position="305"/>
    </location>
</feature>
<dbReference type="EMBL" id="JARQWQ010000001">
    <property type="protein sequence ID" value="KAK2574120.1"/>
    <property type="molecule type" value="Genomic_DNA"/>
</dbReference>
<gene>
    <name evidence="3" type="ORF">P5673_000250</name>
</gene>
<accession>A0AAD9R750</accession>
<reference evidence="3" key="1">
    <citation type="journal article" date="2023" name="G3 (Bethesda)">
        <title>Whole genome assembly and annotation of the endangered Caribbean coral Acropora cervicornis.</title>
        <authorList>
            <person name="Selwyn J.D."/>
            <person name="Vollmer S.V."/>
        </authorList>
    </citation>
    <scope>NUCLEOTIDE SEQUENCE</scope>
    <source>
        <strain evidence="3">K2</strain>
    </source>
</reference>
<dbReference type="Gene3D" id="3.90.245.10">
    <property type="entry name" value="Ribonucleoside hydrolase-like"/>
    <property type="match status" value="1"/>
</dbReference>
<dbReference type="PANTHER" id="PTHR46190">
    <property type="entry name" value="SI:CH211-201H21.5-RELATED"/>
    <property type="match status" value="1"/>
</dbReference>
<comment type="similarity">
    <text evidence="1">Belongs to the IUNH family.</text>
</comment>
<dbReference type="PANTHER" id="PTHR46190:SF1">
    <property type="entry name" value="SI:CH211-201H21.5"/>
    <property type="match status" value="1"/>
</dbReference>
<proteinExistence type="inferred from homology"/>
<keyword evidence="4" id="KW-1185">Reference proteome</keyword>
<dbReference type="AlphaFoldDB" id="A0AAD9R750"/>
<dbReference type="GO" id="GO:0016799">
    <property type="term" value="F:hydrolase activity, hydrolyzing N-glycosyl compounds"/>
    <property type="evidence" value="ECO:0007669"/>
    <property type="project" value="InterPro"/>
</dbReference>
<dbReference type="InterPro" id="IPR052775">
    <property type="entry name" value="IUN_hydrolase"/>
</dbReference>
<evidence type="ECO:0000256" key="1">
    <source>
        <dbReference type="ARBA" id="ARBA00009176"/>
    </source>
</evidence>
<evidence type="ECO:0000259" key="2">
    <source>
        <dbReference type="Pfam" id="PF01156"/>
    </source>
</evidence>
<name>A0AAD9R750_ACRCE</name>
<organism evidence="3 4">
    <name type="scientific">Acropora cervicornis</name>
    <name type="common">Staghorn coral</name>
    <dbReference type="NCBI Taxonomy" id="6130"/>
    <lineage>
        <taxon>Eukaryota</taxon>
        <taxon>Metazoa</taxon>
        <taxon>Cnidaria</taxon>
        <taxon>Anthozoa</taxon>
        <taxon>Hexacorallia</taxon>
        <taxon>Scleractinia</taxon>
        <taxon>Astrocoeniina</taxon>
        <taxon>Acroporidae</taxon>
        <taxon>Acropora</taxon>
    </lineage>
</organism>
<dbReference type="InterPro" id="IPR001910">
    <property type="entry name" value="Inosine/uridine_hydrolase_dom"/>
</dbReference>
<comment type="caution">
    <text evidence="3">The sequence shown here is derived from an EMBL/GenBank/DDBJ whole genome shotgun (WGS) entry which is preliminary data.</text>
</comment>
<dbReference type="CDD" id="cd02649">
    <property type="entry name" value="nuc_hydro_CeIAG"/>
    <property type="match status" value="1"/>
</dbReference>
<dbReference type="InterPro" id="IPR036452">
    <property type="entry name" value="Ribo_hydro-like"/>
</dbReference>
<dbReference type="Pfam" id="PF01156">
    <property type="entry name" value="IU_nuc_hydro"/>
    <property type="match status" value="1"/>
</dbReference>
<sequence length="313" mass="33987">MKRKVIIDCDAGIDDAQAILIALSQEVEVLAITCVAGNVKLDNVCANVLKVLELCGRTDIPVYKGSTCSLLGDVTSASHFHGLDGLGDAEGIPDPDTTLLKSEHAVNALIRLINDHPSEITLVAIGPLTNVALACRLDPCICSKLKELVIMGGNIEAKGNVSVSAEFNFHSDVEAAYVVLNEFASPITLVTWEVCLNHAFSWDFCDVYCSQGTSKSHFVKKISDKSTRFYKKMYAGMGKGKTICDCLAMVVALQPESVSKETSVYATVERHGHLTRGQMVVDWRGTLGKKPNVKMVQEVDMESFKALMMKSVQ</sequence>
<protein>
    <submittedName>
        <fullName evidence="3">Inosine-uridine preferring nucleoside hydrolase</fullName>
    </submittedName>
</protein>
<evidence type="ECO:0000313" key="3">
    <source>
        <dbReference type="EMBL" id="KAK2574120.1"/>
    </source>
</evidence>
<reference evidence="3" key="2">
    <citation type="journal article" date="2023" name="Science">
        <title>Genomic signatures of disease resistance in endangered staghorn corals.</title>
        <authorList>
            <person name="Vollmer S.V."/>
            <person name="Selwyn J.D."/>
            <person name="Despard B.A."/>
            <person name="Roesel C.L."/>
        </authorList>
    </citation>
    <scope>NUCLEOTIDE SEQUENCE</scope>
    <source>
        <strain evidence="3">K2</strain>
    </source>
</reference>
<keyword evidence="3" id="KW-0378">Hydrolase</keyword>
<dbReference type="SUPFAM" id="SSF53590">
    <property type="entry name" value="Nucleoside hydrolase"/>
    <property type="match status" value="1"/>
</dbReference>
<dbReference type="Proteomes" id="UP001249851">
    <property type="component" value="Unassembled WGS sequence"/>
</dbReference>
<evidence type="ECO:0000313" key="4">
    <source>
        <dbReference type="Proteomes" id="UP001249851"/>
    </source>
</evidence>